<dbReference type="KEGG" id="aym:YM304_29930"/>
<proteinExistence type="predicted"/>
<evidence type="ECO:0000313" key="2">
    <source>
        <dbReference type="Proteomes" id="UP000011863"/>
    </source>
</evidence>
<keyword evidence="2" id="KW-1185">Reference proteome</keyword>
<evidence type="ECO:0000313" key="1">
    <source>
        <dbReference type="EMBL" id="BAN03307.1"/>
    </source>
</evidence>
<dbReference type="Proteomes" id="UP000011863">
    <property type="component" value="Chromosome"/>
</dbReference>
<name>A0A6C7E9B3_ILUCY</name>
<gene>
    <name evidence="1" type="ORF">YM304_29930</name>
</gene>
<reference evidence="1 2" key="1">
    <citation type="journal article" date="2013" name="Int. J. Syst. Evol. Microbiol.">
        <title>Ilumatobacter nonamiense sp. nov. and Ilumatobacter coccineum sp. nov., isolated from seashore sand.</title>
        <authorList>
            <person name="Matsumoto A."/>
            <person name="Kasai H."/>
            <person name="Matsuo Y."/>
            <person name="Shizuri Y."/>
            <person name="Ichikawa N."/>
            <person name="Fujita N."/>
            <person name="Omura S."/>
            <person name="Takahashi Y."/>
        </authorList>
    </citation>
    <scope>NUCLEOTIDE SEQUENCE [LARGE SCALE GENOMIC DNA]</scope>
    <source>
        <strain evidence="2">NBRC 103263 / KCTC 29153 / YM16-304</strain>
    </source>
</reference>
<dbReference type="AlphaFoldDB" id="A0A6C7E9B3"/>
<dbReference type="EMBL" id="AP012057">
    <property type="protein sequence ID" value="BAN03307.1"/>
    <property type="molecule type" value="Genomic_DNA"/>
</dbReference>
<sequence length="61" mass="6591">MVSGPARLDEMQRTIQALQQQISDLHAAQDAQLADIRSKVSTVLDDVTARLAALDERDGAS</sequence>
<accession>A0A6C7E9B3</accession>
<organism evidence="1 2">
    <name type="scientific">Ilumatobacter coccineus (strain NBRC 103263 / KCTC 29153 / YM16-304)</name>
    <dbReference type="NCBI Taxonomy" id="1313172"/>
    <lineage>
        <taxon>Bacteria</taxon>
        <taxon>Bacillati</taxon>
        <taxon>Actinomycetota</taxon>
        <taxon>Acidimicrobiia</taxon>
        <taxon>Acidimicrobiales</taxon>
        <taxon>Ilumatobacteraceae</taxon>
        <taxon>Ilumatobacter</taxon>
    </lineage>
</organism>
<protein>
    <submittedName>
        <fullName evidence="1">Uncharacterized protein</fullName>
    </submittedName>
</protein>